<organism evidence="4 5">
    <name type="scientific">Peptoniphilus indolicus</name>
    <dbReference type="NCBI Taxonomy" id="33030"/>
    <lineage>
        <taxon>Bacteria</taxon>
        <taxon>Bacillati</taxon>
        <taxon>Bacillota</taxon>
        <taxon>Tissierellia</taxon>
        <taxon>Tissierellales</taxon>
        <taxon>Peptoniphilaceae</taxon>
        <taxon>Peptoniphilus</taxon>
    </lineage>
</organism>
<feature type="transmembrane region" description="Helical" evidence="2">
    <location>
        <begin position="351"/>
        <end position="369"/>
    </location>
</feature>
<keyword evidence="2" id="KW-0812">Transmembrane</keyword>
<keyword evidence="1" id="KW-0175">Coiled coil</keyword>
<keyword evidence="2" id="KW-0472">Membrane</keyword>
<reference evidence="4 5" key="1">
    <citation type="submission" date="2018-06" db="EMBL/GenBank/DDBJ databases">
        <authorList>
            <consortium name="Pathogen Informatics"/>
            <person name="Doyle S."/>
        </authorList>
    </citation>
    <scope>NUCLEOTIDE SEQUENCE [LARGE SCALE GENOMIC DNA]</scope>
    <source>
        <strain evidence="4 5">NCTC11088</strain>
    </source>
</reference>
<protein>
    <submittedName>
        <fullName evidence="4">Chromosome segregation protein</fullName>
    </submittedName>
</protein>
<dbReference type="PANTHER" id="PTHR41259">
    <property type="entry name" value="DOUBLE-STRAND BREAK REPAIR RAD50 ATPASE, PUTATIVE-RELATED"/>
    <property type="match status" value="1"/>
</dbReference>
<dbReference type="InterPro" id="IPR038729">
    <property type="entry name" value="Rad50/SbcC_AAA"/>
</dbReference>
<evidence type="ECO:0000256" key="1">
    <source>
        <dbReference type="SAM" id="Coils"/>
    </source>
</evidence>
<dbReference type="SUPFAM" id="SSF52540">
    <property type="entry name" value="P-loop containing nucleoside triphosphate hydrolases"/>
    <property type="match status" value="1"/>
</dbReference>
<feature type="domain" description="Rad50/SbcC-type AAA" evidence="3">
    <location>
        <begin position="6"/>
        <end position="232"/>
    </location>
</feature>
<accession>A0A379DBU9</accession>
<evidence type="ECO:0000313" key="5">
    <source>
        <dbReference type="Proteomes" id="UP000254777"/>
    </source>
</evidence>
<dbReference type="Pfam" id="PF13476">
    <property type="entry name" value="AAA_23"/>
    <property type="match status" value="1"/>
</dbReference>
<dbReference type="RefSeq" id="WP_115311981.1">
    <property type="nucleotide sequence ID" value="NZ_UGTH01000001.1"/>
</dbReference>
<feature type="coiled-coil region" evidence="1">
    <location>
        <begin position="196"/>
        <end position="223"/>
    </location>
</feature>
<dbReference type="EMBL" id="UGTH01000001">
    <property type="protein sequence ID" value="SUB74723.1"/>
    <property type="molecule type" value="Genomic_DNA"/>
</dbReference>
<dbReference type="InterPro" id="IPR027417">
    <property type="entry name" value="P-loop_NTPase"/>
</dbReference>
<name>A0A379DBU9_9FIRM</name>
<feature type="coiled-coil region" evidence="1">
    <location>
        <begin position="579"/>
        <end position="606"/>
    </location>
</feature>
<keyword evidence="2" id="KW-1133">Transmembrane helix</keyword>
<feature type="coiled-coil region" evidence="1">
    <location>
        <begin position="439"/>
        <end position="494"/>
    </location>
</feature>
<dbReference type="AlphaFoldDB" id="A0A379DBU9"/>
<evidence type="ECO:0000313" key="4">
    <source>
        <dbReference type="EMBL" id="SUB74723.1"/>
    </source>
</evidence>
<gene>
    <name evidence="4" type="ORF">NCTC11088_00478</name>
</gene>
<evidence type="ECO:0000259" key="3">
    <source>
        <dbReference type="Pfam" id="PF13476"/>
    </source>
</evidence>
<evidence type="ECO:0000256" key="2">
    <source>
        <dbReference type="SAM" id="Phobius"/>
    </source>
</evidence>
<dbReference type="Proteomes" id="UP000254777">
    <property type="component" value="Unassembled WGS sequence"/>
</dbReference>
<sequence length="749" mass="88070">MKIEELNLQAFGKFKNKQIELKDGINLIYGENESGKSTIFKFIEGIFYGFAKSGVQRRTTSDFEKYRPWTGSEYKGSIVLNNGDSFRIMRNFDKYELDFHNMTTGENLSSASELNKFAKIKQPGVYLFDVESSVFSNSFFIGQLESKLGSEVDTLKHSLENFVTSGDEKYSLIDAVENLEKKSDELGRESRKTSPIGKLYQQIELLKKKKSELKLNLSRYEEITSEFLELKQSLYEQRKFVRNLKLSDDQRNYQKIKKFRNSKENLGKVISDTDYETLIEIDREYSKIESRLNEERNCIDVVCEYDDIEKDYIEFKKLCNRIDELNRNNFSKEIELLNHDLIISKTEVNKLNGYMLIALGLALLSILGAIYFRRFYIGLVAIPLLFFAYLKFNPYRMKKAAMDRIEDRISDYMKQSAVKTQEKREMDNVFSVYMRKYRLNSLKELREFFEDEISKLNKMEIEKDVRNEIEENIRIDLEKKLETFKLKIAELERKYDLSFDELREKYLSDEGKSLIQDIKNSESIIEHILNGRDIEDLNHNIEVVDGNLFEEESVLEELEAEFIELSGKMSINDDNFHRLTEVDEELSILENKLKELEDDQRAIHRAIDVLKEIYSQNKEVFLPKVVEFMNEFIKDITSGKYDRIVVDEKFNIVVEDKASGKMVEVEKLSNGTVDQLYLGIRLAISEIMYKNAPVVLDDHFIQYDDLRCRETLKFLNNYSNKKQIIIFSAMNREAKILDEMGIEYNKVNL</sequence>
<feature type="transmembrane region" description="Helical" evidence="2">
    <location>
        <begin position="375"/>
        <end position="392"/>
    </location>
</feature>
<proteinExistence type="predicted"/>
<dbReference type="PANTHER" id="PTHR41259:SF1">
    <property type="entry name" value="DOUBLE-STRAND BREAK REPAIR RAD50 ATPASE, PUTATIVE-RELATED"/>
    <property type="match status" value="1"/>
</dbReference>
<dbReference type="Gene3D" id="3.40.50.300">
    <property type="entry name" value="P-loop containing nucleotide triphosphate hydrolases"/>
    <property type="match status" value="2"/>
</dbReference>